<organism evidence="2">
    <name type="scientific">bacterium 19NY03SH02</name>
    <dbReference type="NCBI Taxonomy" id="2920631"/>
    <lineage>
        <taxon>Bacteria</taxon>
    </lineage>
</organism>
<sequence>MKHSQRLFPLLTLMLSLILPGSLLPGSLLPGDANAAEQGVAINYIHGEGQANGIKLAYQLYLDTLKPISEDLELTLEASINFWEYGEDNQHDVNHVLAMSPILRYPLMRGQWLDFYLEAGIGFALLDDSQFAGKDVGSHYQFEDRLGFAFKFGRQRKQTVSITYLHYSNAGLSKPNPGLNFVNLAYSYRF</sequence>
<dbReference type="EMBL" id="CP095354">
    <property type="protein sequence ID" value="XAG80298.1"/>
    <property type="molecule type" value="Genomic_DNA"/>
</dbReference>
<dbReference type="InterPro" id="IPR011250">
    <property type="entry name" value="OMP/PagP_B-barrel"/>
</dbReference>
<dbReference type="Gene3D" id="2.40.160.20">
    <property type="match status" value="1"/>
</dbReference>
<dbReference type="AlphaFoldDB" id="A0AAU6V1Z6"/>
<dbReference type="GO" id="GO:0016787">
    <property type="term" value="F:hydrolase activity"/>
    <property type="evidence" value="ECO:0007669"/>
    <property type="project" value="UniProtKB-KW"/>
</dbReference>
<dbReference type="PIRSF" id="PIRSF029681">
    <property type="entry name" value="PagL"/>
    <property type="match status" value="1"/>
</dbReference>
<dbReference type="Pfam" id="PF09411">
    <property type="entry name" value="PagL"/>
    <property type="match status" value="1"/>
</dbReference>
<reference evidence="2" key="1">
    <citation type="submission" date="2022-03" db="EMBL/GenBank/DDBJ databases">
        <title>Sea Food Isolates.</title>
        <authorList>
            <person name="Li c."/>
        </authorList>
    </citation>
    <scope>NUCLEOTIDE SEQUENCE</scope>
    <source>
        <strain evidence="2">19NY03SH02</strain>
    </source>
</reference>
<dbReference type="SUPFAM" id="SSF56925">
    <property type="entry name" value="OMPA-like"/>
    <property type="match status" value="1"/>
</dbReference>
<evidence type="ECO:0000256" key="1">
    <source>
        <dbReference type="PIRSR" id="PIRSR029681-2"/>
    </source>
</evidence>
<evidence type="ECO:0000313" key="2">
    <source>
        <dbReference type="EMBL" id="XAG80298.1"/>
    </source>
</evidence>
<feature type="site" description="Critical for activity" evidence="1">
    <location>
        <position position="169"/>
    </location>
</feature>
<dbReference type="InterPro" id="IPR018550">
    <property type="entry name" value="Lipid-A_deacylase-rel"/>
</dbReference>
<gene>
    <name evidence="2" type="ORF">MRN14_17940</name>
</gene>
<accession>A0AAU6V1Z6</accession>
<keyword evidence="2" id="KW-0378">Hydrolase</keyword>
<proteinExistence type="predicted"/>
<protein>
    <submittedName>
        <fullName evidence="2">Acyloxyacyl hydrolase</fullName>
    </submittedName>
</protein>
<name>A0AAU6V1Z6_UNCXX</name>